<gene>
    <name evidence="1" type="ORF">AABB31_04275</name>
</gene>
<dbReference type="KEGG" id="yrh:AABB31_04275"/>
<evidence type="ECO:0000313" key="2">
    <source>
        <dbReference type="Proteomes" id="UP001470809"/>
    </source>
</evidence>
<dbReference type="EMBL" id="CP151767">
    <property type="protein sequence ID" value="WZU68157.1"/>
    <property type="molecule type" value="Genomic_DNA"/>
</dbReference>
<dbReference type="RefSeq" id="WP_342077450.1">
    <property type="nucleotide sequence ID" value="NZ_CP151767.2"/>
</dbReference>
<evidence type="ECO:0000313" key="1">
    <source>
        <dbReference type="EMBL" id="WZU68157.1"/>
    </source>
</evidence>
<keyword evidence="2" id="KW-1185">Reference proteome</keyword>
<proteinExistence type="predicted"/>
<dbReference type="AlphaFoldDB" id="A0AAN0NL07"/>
<name>A0AAN0NL07_9RHOB</name>
<organism evidence="1 2">
    <name type="scientific">Yoonia rhodophyticola</name>
    <dbReference type="NCBI Taxonomy" id="3137370"/>
    <lineage>
        <taxon>Bacteria</taxon>
        <taxon>Pseudomonadati</taxon>
        <taxon>Pseudomonadota</taxon>
        <taxon>Alphaproteobacteria</taxon>
        <taxon>Rhodobacterales</taxon>
        <taxon>Paracoccaceae</taxon>
        <taxon>Yoonia</taxon>
    </lineage>
</organism>
<sequence length="62" mass="7284">MKLKEMKRFDAGEWRGFGLTTILFVKAKDTFRYQWLAAHMVLACALQKRVAVNRNRAKLAKR</sequence>
<reference evidence="2" key="1">
    <citation type="submission" date="2024-04" db="EMBL/GenBank/DDBJ databases">
        <title>Phylogenomic analyses of a clade within the roseobacter group suggest taxonomic reassignments of species of the genera Aestuariivita, Citreicella, Loktanella, Nautella, Pelagibaca, Ruegeria, Thalassobius, Thiobacimonas and Tropicibacter, and the proposal o.</title>
        <authorList>
            <person name="Jeon C.O."/>
        </authorList>
    </citation>
    <scope>NUCLEOTIDE SEQUENCE [LARGE SCALE GENOMIC DNA]</scope>
    <source>
        <strain evidence="2">SS1-5</strain>
    </source>
</reference>
<dbReference type="Proteomes" id="UP001470809">
    <property type="component" value="Chromosome"/>
</dbReference>
<reference evidence="1 2" key="2">
    <citation type="submission" date="2024-08" db="EMBL/GenBank/DDBJ databases">
        <title>Phylogenomic analyses of a clade within the roseobacter group suggest taxonomic reassignments of species of the genera Aestuariivita, Citreicella, Loktanella, Nautella, Pelagibaca, Ruegeria, Thalassobius, Thiobacimonas and Tropicibacter, and the proposal o.</title>
        <authorList>
            <person name="Jeon C.O."/>
        </authorList>
    </citation>
    <scope>NUCLEOTIDE SEQUENCE [LARGE SCALE GENOMIC DNA]</scope>
    <source>
        <strain evidence="1 2">SS1-5</strain>
    </source>
</reference>
<protein>
    <submittedName>
        <fullName evidence="1">Uncharacterized protein</fullName>
    </submittedName>
</protein>
<accession>A0AAN0NL07</accession>